<dbReference type="GO" id="GO:0004519">
    <property type="term" value="F:endonuclease activity"/>
    <property type="evidence" value="ECO:0007669"/>
    <property type="project" value="UniProtKB-KW"/>
</dbReference>
<keyword evidence="2" id="KW-0255">Endonuclease</keyword>
<keyword evidence="2" id="KW-0269">Exonuclease</keyword>
<keyword evidence="2" id="KW-0378">Hydrolase</keyword>
<dbReference type="InterPro" id="IPR036691">
    <property type="entry name" value="Endo/exonu/phosph_ase_sf"/>
</dbReference>
<feature type="domain" description="Endonuclease/exonuclease/phosphatase" evidence="1">
    <location>
        <begin position="8"/>
        <end position="217"/>
    </location>
</feature>
<dbReference type="GO" id="GO:0004527">
    <property type="term" value="F:exonuclease activity"/>
    <property type="evidence" value="ECO:0007669"/>
    <property type="project" value="UniProtKB-KW"/>
</dbReference>
<dbReference type="Pfam" id="PF03372">
    <property type="entry name" value="Exo_endo_phos"/>
    <property type="match status" value="1"/>
</dbReference>
<accession>A0A841BMG1</accession>
<dbReference type="EMBL" id="JACHMN010000002">
    <property type="protein sequence ID" value="MBB5869454.1"/>
    <property type="molecule type" value="Genomic_DNA"/>
</dbReference>
<keyword evidence="3" id="KW-1185">Reference proteome</keyword>
<dbReference type="Proteomes" id="UP000587527">
    <property type="component" value="Unassembled WGS sequence"/>
</dbReference>
<dbReference type="AlphaFoldDB" id="A0A841BMG1"/>
<reference evidence="2 3" key="1">
    <citation type="submission" date="2020-08" db="EMBL/GenBank/DDBJ databases">
        <title>Sequencing the genomes of 1000 actinobacteria strains.</title>
        <authorList>
            <person name="Klenk H.-P."/>
        </authorList>
    </citation>
    <scope>NUCLEOTIDE SEQUENCE [LARGE SCALE GENOMIC DNA]</scope>
    <source>
        <strain evidence="2 3">DSM 45362</strain>
    </source>
</reference>
<dbReference type="SUPFAM" id="SSF56219">
    <property type="entry name" value="DNase I-like"/>
    <property type="match status" value="1"/>
</dbReference>
<comment type="caution">
    <text evidence="2">The sequence shown here is derived from an EMBL/GenBank/DDBJ whole genome shotgun (WGS) entry which is preliminary data.</text>
</comment>
<keyword evidence="2" id="KW-0540">Nuclease</keyword>
<dbReference type="InterPro" id="IPR005135">
    <property type="entry name" value="Endo/exonuclease/phosphatase"/>
</dbReference>
<dbReference type="RefSeq" id="WP_184836099.1">
    <property type="nucleotide sequence ID" value="NZ_JACHMN010000002.1"/>
</dbReference>
<evidence type="ECO:0000259" key="1">
    <source>
        <dbReference type="Pfam" id="PF03372"/>
    </source>
</evidence>
<organism evidence="2 3">
    <name type="scientific">Allocatelliglobosispora scoriae</name>
    <dbReference type="NCBI Taxonomy" id="643052"/>
    <lineage>
        <taxon>Bacteria</taxon>
        <taxon>Bacillati</taxon>
        <taxon>Actinomycetota</taxon>
        <taxon>Actinomycetes</taxon>
        <taxon>Micromonosporales</taxon>
        <taxon>Micromonosporaceae</taxon>
        <taxon>Allocatelliglobosispora</taxon>
    </lineage>
</organism>
<dbReference type="Gene3D" id="3.60.10.10">
    <property type="entry name" value="Endonuclease/exonuclease/phosphatase"/>
    <property type="match status" value="1"/>
</dbReference>
<protein>
    <submittedName>
        <fullName evidence="2">Endonuclease/exonuclease/phosphatase family metal-dependent hydrolase</fullName>
    </submittedName>
</protein>
<evidence type="ECO:0000313" key="2">
    <source>
        <dbReference type="EMBL" id="MBB5869454.1"/>
    </source>
</evidence>
<name>A0A841BMG1_9ACTN</name>
<proteinExistence type="predicted"/>
<evidence type="ECO:0000313" key="3">
    <source>
        <dbReference type="Proteomes" id="UP000587527"/>
    </source>
</evidence>
<sequence length="227" mass="24624">MGARLRVVSYNVHSSRDDRDALSRVVRGLRPDVLIVQEGPRRFRWRTKGADLAHSFGLFVAGGGLPSLGNVIMTSLRVKVVEAWNQQYPLKPGRHMRGAAFVRIEVEGSPATIVGAHLSTDDEERPSQARLLRDSLDRIDGPVILGVDLNDEPGSESWRIVHDGLTDAAESTGCGGECTFPAHGPHRRIDTLVASTGVTIDAYRVETGPLTLAASDHLPILIDVTLP</sequence>
<gene>
    <name evidence="2" type="ORF">F4553_002833</name>
</gene>